<organism evidence="3 4">
    <name type="scientific">Daejeonella rubra</name>
    <dbReference type="NCBI Taxonomy" id="990371"/>
    <lineage>
        <taxon>Bacteria</taxon>
        <taxon>Pseudomonadati</taxon>
        <taxon>Bacteroidota</taxon>
        <taxon>Sphingobacteriia</taxon>
        <taxon>Sphingobacteriales</taxon>
        <taxon>Sphingobacteriaceae</taxon>
        <taxon>Daejeonella</taxon>
    </lineage>
</organism>
<name>A0A1G9T8Z0_9SPHI</name>
<dbReference type="AlphaFoldDB" id="A0A1G9T8Z0"/>
<evidence type="ECO:0000256" key="1">
    <source>
        <dbReference type="SAM" id="Coils"/>
    </source>
</evidence>
<dbReference type="STRING" id="990371.SAMN05421813_11258"/>
<evidence type="ECO:0000256" key="2">
    <source>
        <dbReference type="SAM" id="SignalP"/>
    </source>
</evidence>
<accession>A0A1G9T8Z0</accession>
<protein>
    <submittedName>
        <fullName evidence="3">Uncharacterized protein</fullName>
    </submittedName>
</protein>
<dbReference type="PROSITE" id="PS51257">
    <property type="entry name" value="PROKAR_LIPOPROTEIN"/>
    <property type="match status" value="1"/>
</dbReference>
<evidence type="ECO:0000313" key="4">
    <source>
        <dbReference type="Proteomes" id="UP000199226"/>
    </source>
</evidence>
<sequence>MNINMKRLINSASIPLLAIGLFLMGSCTNNATKSAEPEVVVMDSVSKDLEKTTSELEDKNAKLEASLEKIDKEFEPSAK</sequence>
<dbReference type="Proteomes" id="UP000199226">
    <property type="component" value="Unassembled WGS sequence"/>
</dbReference>
<gene>
    <name evidence="3" type="ORF">SAMN05421813_11258</name>
</gene>
<keyword evidence="2" id="KW-0732">Signal</keyword>
<keyword evidence="4" id="KW-1185">Reference proteome</keyword>
<proteinExistence type="predicted"/>
<feature type="chain" id="PRO_5011523961" evidence="2">
    <location>
        <begin position="32"/>
        <end position="79"/>
    </location>
</feature>
<reference evidence="4" key="1">
    <citation type="submission" date="2016-10" db="EMBL/GenBank/DDBJ databases">
        <authorList>
            <person name="Varghese N."/>
            <person name="Submissions S."/>
        </authorList>
    </citation>
    <scope>NUCLEOTIDE SEQUENCE [LARGE SCALE GENOMIC DNA]</scope>
    <source>
        <strain evidence="4">DSM 24536</strain>
    </source>
</reference>
<evidence type="ECO:0000313" key="3">
    <source>
        <dbReference type="EMBL" id="SDM44147.1"/>
    </source>
</evidence>
<feature type="signal peptide" evidence="2">
    <location>
        <begin position="1"/>
        <end position="31"/>
    </location>
</feature>
<keyword evidence="1" id="KW-0175">Coiled coil</keyword>
<feature type="coiled-coil region" evidence="1">
    <location>
        <begin position="42"/>
        <end position="73"/>
    </location>
</feature>
<dbReference type="EMBL" id="FNHH01000012">
    <property type="protein sequence ID" value="SDM44147.1"/>
    <property type="molecule type" value="Genomic_DNA"/>
</dbReference>